<dbReference type="FunFam" id="2.60.40.1760:FF:000001">
    <property type="entry name" value="Maltase-glucoamylase, intestinal"/>
    <property type="match status" value="1"/>
</dbReference>
<dbReference type="Gene3D" id="2.60.40.1180">
    <property type="entry name" value="Golgi alpha-mannosidase II"/>
    <property type="match status" value="2"/>
</dbReference>
<evidence type="ECO:0000256" key="6">
    <source>
        <dbReference type="ARBA" id="ARBA00023180"/>
    </source>
</evidence>
<dbReference type="Pfam" id="PF13802">
    <property type="entry name" value="Gal_mutarotas_2"/>
    <property type="match status" value="1"/>
</dbReference>
<comment type="similarity">
    <text evidence="2 10">Belongs to the glycosyl hydrolase 31 family.</text>
</comment>
<dbReference type="SUPFAM" id="SSF51011">
    <property type="entry name" value="Glycosyl hydrolase domain"/>
    <property type="match status" value="1"/>
</dbReference>
<dbReference type="AlphaFoldDB" id="A0A224YY76"/>
<keyword evidence="12" id="KW-0812">Transmembrane</keyword>
<dbReference type="GO" id="GO:0004558">
    <property type="term" value="F:alpha-1,4-glucosidase activity"/>
    <property type="evidence" value="ECO:0007669"/>
    <property type="project" value="TreeGrafter"/>
</dbReference>
<evidence type="ECO:0000256" key="7">
    <source>
        <dbReference type="ARBA" id="ARBA00023295"/>
    </source>
</evidence>
<dbReference type="Gene3D" id="2.60.40.1760">
    <property type="entry name" value="glycosyl hydrolase (family 31)"/>
    <property type="match status" value="1"/>
</dbReference>
<dbReference type="CDD" id="cd14752">
    <property type="entry name" value="GH31_N"/>
    <property type="match status" value="1"/>
</dbReference>
<evidence type="ECO:0000256" key="9">
    <source>
        <dbReference type="PROSITE-ProRule" id="PRU00779"/>
    </source>
</evidence>
<dbReference type="GO" id="GO:0016020">
    <property type="term" value="C:membrane"/>
    <property type="evidence" value="ECO:0007669"/>
    <property type="project" value="UniProtKB-SubCell"/>
</dbReference>
<name>A0A224YY76_9ACAR</name>
<keyword evidence="5" id="KW-1015">Disulfide bond</keyword>
<dbReference type="InterPro" id="IPR000519">
    <property type="entry name" value="P_trefoil_dom"/>
</dbReference>
<dbReference type="SUPFAM" id="SSF57492">
    <property type="entry name" value="Trefoil"/>
    <property type="match status" value="1"/>
</dbReference>
<feature type="domain" description="P-type" evidence="13">
    <location>
        <begin position="171"/>
        <end position="235"/>
    </location>
</feature>
<accession>A0A224YY76</accession>
<proteinExistence type="inferred from homology"/>
<dbReference type="InterPro" id="IPR017853">
    <property type="entry name" value="GH"/>
</dbReference>
<sequence length="1074" mass="122089">MRAVTTPLCACKCSPCSCSSSRRSNEYRTWRPRSRRSSRGEDGGRYSEEEDEEEGSSSSAEDGTSAESALAGGAVTFKPQQHRKRCCDDDFSSLSTRLRCLLAAVIVLLVLTAVFVPLYYFVFREHLGPLWRTLFGRRVADASSGGAETTVGGTTLDETLAPFQTTPAWKPQCPEAPVLEWNRFDCFPEDPDVDLRTCEDRGCCWAVTNVQNDKDGLPAAREHYRDRVPKCILPLNSGYRIAGPEEALFAGYEVPLHRIPSPSRYGDDITHLKVRVQMQTPYRLRVKIYDSSEERYEVPDPVIPVEMDLGSPLVHEGDVQMYATSYSLGSDPFSFQVRRTKTGTVIFDTGVGALVFAHQFLQISARLPSRLVYGLGEHVHDHFKHDMNWRTWAIFNRDAFPEDYSNLYGSHPMYMCVEKDNNAHAVLLLNSNAMEVQLQPTPAVTFRTTGGVLDFYFFMGPTPEEVVRQYTEAVGRPLMPPYWALGFHLGRWGYRTTDYVRDTQKKMRDMNMPQDVAHVDKDILYKQRLFTLDQNNFAKLPDLVKDLHGRGQRFTVVMEPGVAVPRGEPGPYAPLESGERLGVFVNDTWGTQPIQGLGWPGNIMFPDFGNPVTQAWWSEQLREFHQIVPFDGLWITGNEPSNYANGSVNGCLQDNLNQPPYKPKTKGHRLFERTLCMDSVHWFKGSKHRHYNLHNLYGKAMSQATVNALNALSGGRRSLVMSRSTFLGSGRYVGHWLGDNASRWPDLGHSIIAMLEFGLFGIPLVGADVCGFYDDANEELCLRWTQLGIFYPLVRNNNAIESSAQDPSAFSEDYQAVARSALKLRYELLPFLYTLFHHAHTKGTTVARPLFHVFPNDTETYAIDKQFMWGEALLMTPVLEPGVVSVEGYFPAGKWYDYHTGREFSNYKSGQWLPVYSPLFDPNRPCNLHVRGGSVIPMQGHANTTTVSRRNPMKLLVALNASGEAIGDLYWDDGETRDAQLLEEYVYLKFRAMNNTLEICSYQYKKLFNSTFDELAIMSVRVLGIRRRPARVELDGYYLLSRRQYRWHHSNKVMDLKQILMPLRKNTTVRWFMS</sequence>
<protein>
    <recommendedName>
        <fullName evidence="8">Maltase</fullName>
    </recommendedName>
</protein>
<dbReference type="GO" id="GO:0005975">
    <property type="term" value="P:carbohydrate metabolic process"/>
    <property type="evidence" value="ECO:0007669"/>
    <property type="project" value="InterPro"/>
</dbReference>
<evidence type="ECO:0000256" key="3">
    <source>
        <dbReference type="ARBA" id="ARBA00022801"/>
    </source>
</evidence>
<dbReference type="SUPFAM" id="SSF74650">
    <property type="entry name" value="Galactose mutarotase-like"/>
    <property type="match status" value="1"/>
</dbReference>
<evidence type="ECO:0000256" key="1">
    <source>
        <dbReference type="ARBA" id="ARBA00004370"/>
    </source>
</evidence>
<comment type="caution">
    <text evidence="9">Lacks conserved residue(s) required for the propagation of feature annotation.</text>
</comment>
<dbReference type="Pfam" id="PF01055">
    <property type="entry name" value="Glyco_hydro_31_2nd"/>
    <property type="match status" value="1"/>
</dbReference>
<evidence type="ECO:0000256" key="12">
    <source>
        <dbReference type="SAM" id="Phobius"/>
    </source>
</evidence>
<feature type="transmembrane region" description="Helical" evidence="12">
    <location>
        <begin position="100"/>
        <end position="122"/>
    </location>
</feature>
<dbReference type="CDD" id="cd06602">
    <property type="entry name" value="GH31_MGAM_SI_GAA"/>
    <property type="match status" value="1"/>
</dbReference>
<evidence type="ECO:0000256" key="11">
    <source>
        <dbReference type="SAM" id="MobiDB-lite"/>
    </source>
</evidence>
<evidence type="ECO:0000256" key="10">
    <source>
        <dbReference type="RuleBase" id="RU361185"/>
    </source>
</evidence>
<keyword evidence="7 10" id="KW-0326">Glycosidase</keyword>
<evidence type="ECO:0000256" key="8">
    <source>
        <dbReference type="ARBA" id="ARBA00041343"/>
    </source>
</evidence>
<evidence type="ECO:0000256" key="2">
    <source>
        <dbReference type="ARBA" id="ARBA00007806"/>
    </source>
</evidence>
<dbReference type="Pfam" id="PF21365">
    <property type="entry name" value="Glyco_hydro_31_3rd"/>
    <property type="match status" value="1"/>
</dbReference>
<dbReference type="Pfam" id="PF00088">
    <property type="entry name" value="Trefoil"/>
    <property type="match status" value="1"/>
</dbReference>
<comment type="subcellular location">
    <subcellularLocation>
        <location evidence="1">Membrane</location>
    </subcellularLocation>
</comment>
<keyword evidence="6" id="KW-0325">Glycoprotein</keyword>
<dbReference type="InterPro" id="IPR011013">
    <property type="entry name" value="Gal_mutarotase_sf_dom"/>
</dbReference>
<dbReference type="SUPFAM" id="SSF51445">
    <property type="entry name" value="(Trans)glycosidases"/>
    <property type="match status" value="1"/>
</dbReference>
<dbReference type="EMBL" id="GFPF01009523">
    <property type="protein sequence ID" value="MAA20669.1"/>
    <property type="molecule type" value="Transcribed_RNA"/>
</dbReference>
<evidence type="ECO:0000256" key="5">
    <source>
        <dbReference type="ARBA" id="ARBA00023157"/>
    </source>
</evidence>
<dbReference type="InterPro" id="IPR044913">
    <property type="entry name" value="P_trefoil_dom_sf"/>
</dbReference>
<dbReference type="PANTHER" id="PTHR22762:SF133">
    <property type="entry name" value="P-TYPE DOMAIN-CONTAINING PROTEIN"/>
    <property type="match status" value="1"/>
</dbReference>
<dbReference type="PROSITE" id="PS51448">
    <property type="entry name" value="P_TREFOIL_2"/>
    <property type="match status" value="1"/>
</dbReference>
<dbReference type="CDD" id="cd00111">
    <property type="entry name" value="Trefoil"/>
    <property type="match status" value="1"/>
</dbReference>
<feature type="compositionally biased region" description="Low complexity" evidence="11">
    <location>
        <begin position="56"/>
        <end position="65"/>
    </location>
</feature>
<dbReference type="Gene3D" id="4.10.110.10">
    <property type="entry name" value="Spasmolytic Protein, domain 1"/>
    <property type="match status" value="1"/>
</dbReference>
<feature type="compositionally biased region" description="Basic and acidic residues" evidence="11">
    <location>
        <begin position="38"/>
        <end position="47"/>
    </location>
</feature>
<dbReference type="PANTHER" id="PTHR22762">
    <property type="entry name" value="ALPHA-GLUCOSIDASE"/>
    <property type="match status" value="1"/>
</dbReference>
<dbReference type="InterPro" id="IPR025887">
    <property type="entry name" value="Glyco_hydro_31_N_dom"/>
</dbReference>
<feature type="region of interest" description="Disordered" evidence="11">
    <location>
        <begin position="15"/>
        <end position="65"/>
    </location>
</feature>
<evidence type="ECO:0000313" key="14">
    <source>
        <dbReference type="EMBL" id="MAA20669.1"/>
    </source>
</evidence>
<keyword evidence="12" id="KW-1133">Transmembrane helix</keyword>
<dbReference type="Gene3D" id="3.20.20.80">
    <property type="entry name" value="Glycosidases"/>
    <property type="match status" value="1"/>
</dbReference>
<keyword evidence="3 10" id="KW-0378">Hydrolase</keyword>
<evidence type="ECO:0000259" key="13">
    <source>
        <dbReference type="PROSITE" id="PS51448"/>
    </source>
</evidence>
<dbReference type="GO" id="GO:0030246">
    <property type="term" value="F:carbohydrate binding"/>
    <property type="evidence" value="ECO:0007669"/>
    <property type="project" value="InterPro"/>
</dbReference>
<dbReference type="InterPro" id="IPR013780">
    <property type="entry name" value="Glyco_hydro_b"/>
</dbReference>
<dbReference type="FunFam" id="2.60.40.1180:FF:000001">
    <property type="entry name" value="Maltase-glucoamylase, intestinal"/>
    <property type="match status" value="1"/>
</dbReference>
<dbReference type="InterPro" id="IPR048395">
    <property type="entry name" value="Glyco_hydro_31_C"/>
</dbReference>
<dbReference type="InterPro" id="IPR000322">
    <property type="entry name" value="Glyco_hydro_31_TIM"/>
</dbReference>
<evidence type="ECO:0000256" key="4">
    <source>
        <dbReference type="ARBA" id="ARBA00023136"/>
    </source>
</evidence>
<keyword evidence="4 12" id="KW-0472">Membrane</keyword>
<reference evidence="14" key="1">
    <citation type="journal article" date="2017" name="Parasit. Vectors">
        <title>Sialotranscriptomics of Rhipicephalus zambeziensis reveals intricate expression profiles of secretory proteins and suggests tight temporal transcriptional regulation during blood-feeding.</title>
        <authorList>
            <person name="de Castro M.H."/>
            <person name="de Klerk D."/>
            <person name="Pienaar R."/>
            <person name="Rees D.J.G."/>
            <person name="Mans B.J."/>
        </authorList>
    </citation>
    <scope>NUCLEOTIDE SEQUENCE</scope>
    <source>
        <tissue evidence="14">Salivary glands</tissue>
    </source>
</reference>
<organism evidence="14">
    <name type="scientific">Rhipicephalus zambeziensis</name>
    <dbReference type="NCBI Taxonomy" id="60191"/>
    <lineage>
        <taxon>Eukaryota</taxon>
        <taxon>Metazoa</taxon>
        <taxon>Ecdysozoa</taxon>
        <taxon>Arthropoda</taxon>
        <taxon>Chelicerata</taxon>
        <taxon>Arachnida</taxon>
        <taxon>Acari</taxon>
        <taxon>Parasitiformes</taxon>
        <taxon>Ixodida</taxon>
        <taxon>Ixodoidea</taxon>
        <taxon>Ixodidae</taxon>
        <taxon>Rhipicephalinae</taxon>
        <taxon>Rhipicephalus</taxon>
        <taxon>Rhipicephalus</taxon>
    </lineage>
</organism>